<dbReference type="InterPro" id="IPR019752">
    <property type="entry name" value="Pyrv/ketoisovalerate_OxRed_cat"/>
</dbReference>
<dbReference type="PANTHER" id="PTHR42730:SF1">
    <property type="entry name" value="2-OXOGLUTARATE SYNTHASE SUBUNIT KORC"/>
    <property type="match status" value="1"/>
</dbReference>
<dbReference type="AlphaFoldDB" id="A0A0J1IKA8"/>
<dbReference type="PATRIC" id="fig|476652.3.peg.2840"/>
<dbReference type="EMBL" id="LDZY01000009">
    <property type="protein sequence ID" value="KLU65161.1"/>
    <property type="molecule type" value="Genomic_DNA"/>
</dbReference>
<sequence length="183" mass="19556">MTSGITKYLFAGFGGQGVLFIGKVMAQAAMLAKRQVTWIPAYGPEMRGGTANCSVIISNKRIGSPTVGKPDIALVMNEASYQKFIASVVPGGTLYVNSSIVPDLQGRDDIKIVRVPVNDIAHEIGEAKVANIVMLGVIQALTPTLEDEILIKALVELAGKKPELADLNSRAFKAGIEYAQKHF</sequence>
<dbReference type="STRING" id="476652.DEAC_c27130"/>
<dbReference type="RefSeq" id="WP_047810555.1">
    <property type="nucleotide sequence ID" value="NZ_LDZY01000009.1"/>
</dbReference>
<keyword evidence="1 3" id="KW-0560">Oxidoreductase</keyword>
<organism evidence="3 4">
    <name type="scientific">Desulfosporosinus acididurans</name>
    <dbReference type="NCBI Taxonomy" id="476652"/>
    <lineage>
        <taxon>Bacteria</taxon>
        <taxon>Bacillati</taxon>
        <taxon>Bacillota</taxon>
        <taxon>Clostridia</taxon>
        <taxon>Eubacteriales</taxon>
        <taxon>Desulfitobacteriaceae</taxon>
        <taxon>Desulfosporosinus</taxon>
    </lineage>
</organism>
<evidence type="ECO:0000313" key="4">
    <source>
        <dbReference type="Proteomes" id="UP000036356"/>
    </source>
</evidence>
<protein>
    <submittedName>
        <fullName evidence="3">Pyruvate synthase subunit PorC</fullName>
        <ecNumber evidence="3">1.2.7.1</ecNumber>
    </submittedName>
</protein>
<dbReference type="EC" id="1.2.7.1" evidence="3"/>
<dbReference type="InterPro" id="IPR052554">
    <property type="entry name" value="2-oxoglutarate_synth_KorC"/>
</dbReference>
<feature type="domain" description="Pyruvate/ketoisovalerate oxidoreductase catalytic" evidence="2">
    <location>
        <begin position="14"/>
        <end position="177"/>
    </location>
</feature>
<name>A0A0J1IKA8_9FIRM</name>
<evidence type="ECO:0000259" key="2">
    <source>
        <dbReference type="Pfam" id="PF01558"/>
    </source>
</evidence>
<evidence type="ECO:0000256" key="1">
    <source>
        <dbReference type="ARBA" id="ARBA00023002"/>
    </source>
</evidence>
<dbReference type="SUPFAM" id="SSF53323">
    <property type="entry name" value="Pyruvate-ferredoxin oxidoreductase, PFOR, domain III"/>
    <property type="match status" value="1"/>
</dbReference>
<gene>
    <name evidence="3" type="primary">porC</name>
    <name evidence="3" type="ORF">DEAC_c27130</name>
</gene>
<proteinExistence type="predicted"/>
<accession>A0A0J1IKA8</accession>
<dbReference type="Pfam" id="PF01558">
    <property type="entry name" value="POR"/>
    <property type="match status" value="1"/>
</dbReference>
<evidence type="ECO:0000313" key="3">
    <source>
        <dbReference type="EMBL" id="KLU65161.1"/>
    </source>
</evidence>
<dbReference type="Gene3D" id="3.40.920.10">
    <property type="entry name" value="Pyruvate-ferredoxin oxidoreductase, PFOR, domain III"/>
    <property type="match status" value="1"/>
</dbReference>
<dbReference type="GO" id="GO:0019164">
    <property type="term" value="F:pyruvate synthase activity"/>
    <property type="evidence" value="ECO:0007669"/>
    <property type="project" value="UniProtKB-EC"/>
</dbReference>
<dbReference type="PANTHER" id="PTHR42730">
    <property type="entry name" value="2-OXOGLUTARATE SYNTHASE SUBUNIT KORC"/>
    <property type="match status" value="1"/>
</dbReference>
<reference evidence="3 4" key="1">
    <citation type="submission" date="2015-06" db="EMBL/GenBank/DDBJ databases">
        <title>Draft genome of the moderately acidophilic sulfate reducer Candidatus Desulfosporosinus acididurans strain M1.</title>
        <authorList>
            <person name="Poehlein A."/>
            <person name="Petzsch P."/>
            <person name="Johnson B.D."/>
            <person name="Schloemann M."/>
            <person name="Daniel R."/>
            <person name="Muehling M."/>
        </authorList>
    </citation>
    <scope>NUCLEOTIDE SEQUENCE [LARGE SCALE GENOMIC DNA]</scope>
    <source>
        <strain evidence="3 4">M1</strain>
    </source>
</reference>
<dbReference type="Proteomes" id="UP000036356">
    <property type="component" value="Unassembled WGS sequence"/>
</dbReference>
<dbReference type="InterPro" id="IPR002869">
    <property type="entry name" value="Pyrv_flavodox_OxRed_cen"/>
</dbReference>
<comment type="caution">
    <text evidence="3">The sequence shown here is derived from an EMBL/GenBank/DDBJ whole genome shotgun (WGS) entry which is preliminary data.</text>
</comment>
<keyword evidence="3" id="KW-0670">Pyruvate</keyword>
<keyword evidence="4" id="KW-1185">Reference proteome</keyword>